<keyword evidence="4" id="KW-1185">Reference proteome</keyword>
<dbReference type="Pfam" id="PF20720">
    <property type="entry name" value="nSTAND3"/>
    <property type="match status" value="1"/>
</dbReference>
<feature type="region of interest" description="Disordered" evidence="1">
    <location>
        <begin position="367"/>
        <end position="390"/>
    </location>
</feature>
<evidence type="ECO:0000259" key="2">
    <source>
        <dbReference type="Pfam" id="PF20720"/>
    </source>
</evidence>
<sequence>MNEQPDPNVPSPEPNNSEPHTENDEVEASTRTNSIDDLIKSVIGKDKTKNFNEFFRGLGAASVYIDARSGGAYFAEQVDITGDVIGGDQTKWATVSAKRSSLKEVAGQVLSTDIQKVYDVYIETQSYTHAKSILEKNNLLILCGNSRFGKRTTAIHLLLYYLRNARNEPKDGTENIFEINPSLEDISSFQCDINQGYVIDTIALDSAAKINNYVLNRLSQQMRKKDSYLVITVDSSARLSKDSLDGYILNWSELPHNEALLEKHLQWYLKEPGITNSDLTITQVESVRELLNNQLLPGDIDRLAELLAKVVSEQLTLENALARFSVLANQQVESWFDKHPDLSQRTFMISLAVLNGSKYQEVVDSSQRLQSAIKPPSDKEEDSLPESKRSQRLKEYCAHLVQGSENTEYGISAVELIVLDNPTFQPAVLSHIWEEYDRYRHPLLEWLYELGSHSNFQIQIRASAAVGELSKYAFGLVKEKVLLPWANSQEQRLQRLAALVLSIPVFEGELAPQVLKLLHHWSTLPNNPRLRWTATVAYGGYVGLRFPDVALRDLFAIAQSEDPVLFSAVVESVVSLFEAGQLLFSQYFIILDALETWTEYPKTTAAHQLGLIIFLELMRESKVSAGSNSEYWPTLLWLAKENQVYEDIVTSLLRRALNMKLIRISVLEEIHNWLKLVDYDQRLYSTLGRIIYTLVIQGTERERERIGGYLKRWASVEQPNAASKILSVIRKYLSL</sequence>
<dbReference type="Proteomes" id="UP001576784">
    <property type="component" value="Unassembled WGS sequence"/>
</dbReference>
<name>A0ABV4XK40_9CYAN</name>
<feature type="domain" description="Novel STAND NTPase 3" evidence="2">
    <location>
        <begin position="121"/>
        <end position="190"/>
    </location>
</feature>
<accession>A0ABV4XK40</accession>
<proteinExistence type="predicted"/>
<dbReference type="InterPro" id="IPR016024">
    <property type="entry name" value="ARM-type_fold"/>
</dbReference>
<evidence type="ECO:0000313" key="3">
    <source>
        <dbReference type="EMBL" id="MFB2891603.1"/>
    </source>
</evidence>
<organism evidence="3 4">
    <name type="scientific">Floridaenema flaviceps BLCC-F50</name>
    <dbReference type="NCBI Taxonomy" id="3153642"/>
    <lineage>
        <taxon>Bacteria</taxon>
        <taxon>Bacillati</taxon>
        <taxon>Cyanobacteriota</taxon>
        <taxon>Cyanophyceae</taxon>
        <taxon>Oscillatoriophycideae</taxon>
        <taxon>Aerosakkonematales</taxon>
        <taxon>Aerosakkonemataceae</taxon>
        <taxon>Floridanema</taxon>
        <taxon>Floridanema flaviceps</taxon>
    </lineage>
</organism>
<dbReference type="EMBL" id="JBHFNR010000015">
    <property type="protein sequence ID" value="MFB2891603.1"/>
    <property type="molecule type" value="Genomic_DNA"/>
</dbReference>
<evidence type="ECO:0000256" key="1">
    <source>
        <dbReference type="SAM" id="MobiDB-lite"/>
    </source>
</evidence>
<dbReference type="InterPro" id="IPR049050">
    <property type="entry name" value="nSTAND3"/>
</dbReference>
<dbReference type="RefSeq" id="WP_413261281.1">
    <property type="nucleotide sequence ID" value="NZ_JBHFNR010000015.1"/>
</dbReference>
<evidence type="ECO:0000313" key="4">
    <source>
        <dbReference type="Proteomes" id="UP001576784"/>
    </source>
</evidence>
<feature type="region of interest" description="Disordered" evidence="1">
    <location>
        <begin position="1"/>
        <end position="32"/>
    </location>
</feature>
<comment type="caution">
    <text evidence="3">The sequence shown here is derived from an EMBL/GenBank/DDBJ whole genome shotgun (WGS) entry which is preliminary data.</text>
</comment>
<gene>
    <name evidence="3" type="ORF">ACE1CI_01535</name>
</gene>
<protein>
    <recommendedName>
        <fullName evidence="2">Novel STAND NTPase 3 domain-containing protein</fullName>
    </recommendedName>
</protein>
<dbReference type="SUPFAM" id="SSF48371">
    <property type="entry name" value="ARM repeat"/>
    <property type="match status" value="1"/>
</dbReference>
<reference evidence="3 4" key="1">
    <citation type="submission" date="2024-09" db="EMBL/GenBank/DDBJ databases">
        <title>Floridaenema gen nov. (Aerosakkonemataceae, Aerosakkonematales ord. nov., Cyanobacteria) from benthic tropical and subtropical fresh waters, with the description of four new species.</title>
        <authorList>
            <person name="Moretto J.A."/>
            <person name="Berthold D.E."/>
            <person name="Lefler F.W."/>
            <person name="Huang I.-S."/>
            <person name="Laughinghouse H. IV."/>
        </authorList>
    </citation>
    <scope>NUCLEOTIDE SEQUENCE [LARGE SCALE GENOMIC DNA]</scope>
    <source>
        <strain evidence="3 4">BLCC-F50</strain>
    </source>
</reference>